<feature type="transmembrane region" description="Helical" evidence="9">
    <location>
        <begin position="309"/>
        <end position="329"/>
    </location>
</feature>
<evidence type="ECO:0000256" key="2">
    <source>
        <dbReference type="ARBA" id="ARBA00008220"/>
    </source>
</evidence>
<evidence type="ECO:0000313" key="10">
    <source>
        <dbReference type="EMBL" id="GAA0866750.1"/>
    </source>
</evidence>
<dbReference type="PANTHER" id="PTHR42770">
    <property type="entry name" value="AMINO ACID TRANSPORTER-RELATED"/>
    <property type="match status" value="1"/>
</dbReference>
<sequence length="430" mass="44683">MCIALGMGNMIGSGVFLLPRDLAPLGWNAVIGWGVTITGTLCLALIFARLSRRLPGGSAAFTYADAAFGPGVGFIVAWSYWISCWTANATLAVAAISNLSIVASRLGEKGPLAALLAIGFLWFFTLINLTGVRRAGNTQVITLLLKLVPVIGAIGVALWLLGTGEARVEGMAHTAPVSLSAISGAATLTLFALLGFESAAIVGDRVKDPERTIPRATLIAAAATGLLYLLSCTAVTLLLPVDTLQQSNAAYATFFGALVSPTAGDVVAIFAAIAALGALNGFVLLQGEIPRELAHRRLLPSLLGRDNRFGSPLAAQILSSALASVVVYANYSRGLAGLFTFMVLVTTSTAIILYVVGSLAALKLERRGELRVSPGFAAVTLVGAAYSCWAFYGAGLEASLWSLAMTAAGLPIYVLMRRSAPARREEAPIA</sequence>
<evidence type="ECO:0000256" key="9">
    <source>
        <dbReference type="SAM" id="Phobius"/>
    </source>
</evidence>
<comment type="subcellular location">
    <subcellularLocation>
        <location evidence="1">Cell membrane</location>
        <topology evidence="1">Multi-pass membrane protein</topology>
    </subcellularLocation>
</comment>
<keyword evidence="7 9" id="KW-0472">Membrane</keyword>
<evidence type="ECO:0000256" key="4">
    <source>
        <dbReference type="ARBA" id="ARBA00022475"/>
    </source>
</evidence>
<evidence type="ECO:0000256" key="7">
    <source>
        <dbReference type="ARBA" id="ARBA00023136"/>
    </source>
</evidence>
<dbReference type="Pfam" id="PF13520">
    <property type="entry name" value="AA_permease_2"/>
    <property type="match status" value="1"/>
</dbReference>
<name>A0ABP3XNF6_9SPHN</name>
<accession>A0ABP3XNF6</accession>
<keyword evidence="6 9" id="KW-1133">Transmembrane helix</keyword>
<comment type="function">
    <text evidence="8">Major component of the acid-resistance (AR) system allowing enteric pathogens to survive the acidic environment in the stomach. Exchanges extracellular arginine for its intracellular decarboxylation product agmatine (Agm) thereby expelling intracellular protons. Probably undergoes several conformational states in order to translocate the substrate across the membrane; keeps the substrate accessible to only 1 side of the membrane at a time by opening and closing 3 membrane-internal gates.</text>
</comment>
<dbReference type="PIRSF" id="PIRSF006060">
    <property type="entry name" value="AA_transporter"/>
    <property type="match status" value="1"/>
</dbReference>
<evidence type="ECO:0000256" key="1">
    <source>
        <dbReference type="ARBA" id="ARBA00004651"/>
    </source>
</evidence>
<reference evidence="11" key="1">
    <citation type="journal article" date="2019" name="Int. J. Syst. Evol. Microbiol.">
        <title>The Global Catalogue of Microorganisms (GCM) 10K type strain sequencing project: providing services to taxonomists for standard genome sequencing and annotation.</title>
        <authorList>
            <consortium name="The Broad Institute Genomics Platform"/>
            <consortium name="The Broad Institute Genome Sequencing Center for Infectious Disease"/>
            <person name="Wu L."/>
            <person name="Ma J."/>
        </authorList>
    </citation>
    <scope>NUCLEOTIDE SEQUENCE [LARGE SCALE GENOMIC DNA]</scope>
    <source>
        <strain evidence="11">JCM 15910</strain>
    </source>
</reference>
<keyword evidence="11" id="KW-1185">Reference proteome</keyword>
<dbReference type="InterPro" id="IPR050367">
    <property type="entry name" value="APC_superfamily"/>
</dbReference>
<feature type="transmembrane region" description="Helical" evidence="9">
    <location>
        <begin position="25"/>
        <end position="48"/>
    </location>
</feature>
<proteinExistence type="inferred from homology"/>
<feature type="transmembrane region" description="Helical" evidence="9">
    <location>
        <begin position="217"/>
        <end position="239"/>
    </location>
</feature>
<gene>
    <name evidence="10" type="ORF">GCM10009115_31280</name>
</gene>
<feature type="transmembrane region" description="Helical" evidence="9">
    <location>
        <begin position="112"/>
        <end position="131"/>
    </location>
</feature>
<evidence type="ECO:0000313" key="11">
    <source>
        <dbReference type="Proteomes" id="UP001500738"/>
    </source>
</evidence>
<evidence type="ECO:0000256" key="6">
    <source>
        <dbReference type="ARBA" id="ARBA00022989"/>
    </source>
</evidence>
<organism evidence="10 11">
    <name type="scientific">Sphingopyxis soli</name>
    <dbReference type="NCBI Taxonomy" id="592051"/>
    <lineage>
        <taxon>Bacteria</taxon>
        <taxon>Pseudomonadati</taxon>
        <taxon>Pseudomonadota</taxon>
        <taxon>Alphaproteobacteria</taxon>
        <taxon>Sphingomonadales</taxon>
        <taxon>Sphingomonadaceae</taxon>
        <taxon>Sphingopyxis</taxon>
    </lineage>
</organism>
<dbReference type="Gene3D" id="1.20.1740.10">
    <property type="entry name" value="Amino acid/polyamine transporter I"/>
    <property type="match status" value="1"/>
</dbReference>
<evidence type="ECO:0000256" key="5">
    <source>
        <dbReference type="ARBA" id="ARBA00022692"/>
    </source>
</evidence>
<feature type="transmembrane region" description="Helical" evidence="9">
    <location>
        <begin position="398"/>
        <end position="416"/>
    </location>
</feature>
<evidence type="ECO:0000256" key="8">
    <source>
        <dbReference type="ARBA" id="ARBA00045636"/>
    </source>
</evidence>
<feature type="transmembrane region" description="Helical" evidence="9">
    <location>
        <begin position="143"/>
        <end position="162"/>
    </location>
</feature>
<dbReference type="Proteomes" id="UP001500738">
    <property type="component" value="Unassembled WGS sequence"/>
</dbReference>
<keyword evidence="5 9" id="KW-0812">Transmembrane</keyword>
<dbReference type="PANTHER" id="PTHR42770:SF18">
    <property type="entry name" value="ARGININE_AGMATINE ANTIPORTER"/>
    <property type="match status" value="1"/>
</dbReference>
<comment type="caution">
    <text evidence="10">The sequence shown here is derived from an EMBL/GenBank/DDBJ whole genome shotgun (WGS) entry which is preliminary data.</text>
</comment>
<feature type="transmembrane region" description="Helical" evidence="9">
    <location>
        <begin position="374"/>
        <end position="392"/>
    </location>
</feature>
<comment type="similarity">
    <text evidence="2">Belongs to the amino acid-polyamine-organocation (APC) superfamily. Basic amino acid/polyamine antiporter (APA) (TC 2.A.3.2) family.</text>
</comment>
<feature type="transmembrane region" description="Helical" evidence="9">
    <location>
        <begin position="266"/>
        <end position="289"/>
    </location>
</feature>
<dbReference type="InterPro" id="IPR002293">
    <property type="entry name" value="AA/rel_permease1"/>
</dbReference>
<feature type="transmembrane region" description="Helical" evidence="9">
    <location>
        <begin position="174"/>
        <end position="196"/>
    </location>
</feature>
<dbReference type="EMBL" id="BAAAFE010000009">
    <property type="protein sequence ID" value="GAA0866750.1"/>
    <property type="molecule type" value="Genomic_DNA"/>
</dbReference>
<evidence type="ECO:0000256" key="3">
    <source>
        <dbReference type="ARBA" id="ARBA00021069"/>
    </source>
</evidence>
<feature type="transmembrane region" description="Helical" evidence="9">
    <location>
        <begin position="60"/>
        <end position="81"/>
    </location>
</feature>
<keyword evidence="4" id="KW-1003">Cell membrane</keyword>
<protein>
    <recommendedName>
        <fullName evidence="3">Arginine/agmatine antiporter</fullName>
    </recommendedName>
</protein>
<feature type="transmembrane region" description="Helical" evidence="9">
    <location>
        <begin position="335"/>
        <end position="362"/>
    </location>
</feature>